<dbReference type="InterPro" id="IPR036188">
    <property type="entry name" value="FAD/NAD-bd_sf"/>
</dbReference>
<feature type="binding site" evidence="2">
    <location>
        <position position="101"/>
    </location>
    <ligand>
        <name>FAD</name>
        <dbReference type="ChEBI" id="CHEBI:57692"/>
    </ligand>
</feature>
<feature type="domain" description="Glucose-methanol-choline oxidoreductase N-terminal" evidence="4">
    <location>
        <begin position="99"/>
        <end position="122"/>
    </location>
</feature>
<dbReference type="GO" id="GO:0050660">
    <property type="term" value="F:flavin adenine dinucleotide binding"/>
    <property type="evidence" value="ECO:0007669"/>
    <property type="project" value="InterPro"/>
</dbReference>
<evidence type="ECO:0000313" key="5">
    <source>
        <dbReference type="EMBL" id="KAG4418318.1"/>
    </source>
</evidence>
<dbReference type="SUPFAM" id="SSF54373">
    <property type="entry name" value="FAD-linked reductases, C-terminal domain"/>
    <property type="match status" value="1"/>
</dbReference>
<evidence type="ECO:0000256" key="1">
    <source>
        <dbReference type="ARBA" id="ARBA00010790"/>
    </source>
</evidence>
<sequence length="621" mass="67286">MANSDTPALCSVEEFLKHDYDFIVVGGGTAGLTVAARMTENADIKVGVLEAGTASIEDPMIMTPALYPKIIGDPKYDWIHRSVPQKHLTEKTPFQQPRGKVLGGSSAINYQMYVRGHASDYDDWAKLGNKGWSFKDLLPYFRKHEHFDDPATYKNKSNIPLETKYDADFHGRDGPIHTSFSTWRLPQEREWIAAASTLGEKMGSPMNAWSGDHLGMYHSLSTIDRSGGEADGTRSYAVTGYLLPNAQRPNLRVLTEALVERLVVSPDGTVSGVEFEHGGNCHKVSVKKEVVLSAGVFKTPQILELSGIGNPSILTAAGIKPIINNPRIGENFHDHPATGFGYELADGEHSLDSMQDPSYVETVMAEYASTRSGPLSTGGAAMGFVSYADLATPAEVLALQDLMLSPTHGGHTPEAKQLLAQGIASKDEASIQIVLLPASLNVKHAYDQTKFFEQPPEMAGKHGFLLGACIARPLSVGTVHIASSDPKVDPEIDPAYLSHPADVEIFSKGLAIVEKMVNTSPFKEKVKRRYYPDGPLDLSDKKAVETYVRGNVATEYHPLGSCAMGKEGVGAVDDRLKVYGCKGVRVVDASVIPLHVSGNIVATVYAVAEKGADLIKEDWKL</sequence>
<dbReference type="InterPro" id="IPR007867">
    <property type="entry name" value="GMC_OxRtase_C"/>
</dbReference>
<dbReference type="OrthoDB" id="269227at2759"/>
<keyword evidence="6" id="KW-1185">Reference proteome</keyword>
<keyword evidence="2 3" id="KW-0274">FAD</keyword>
<dbReference type="GO" id="GO:0016614">
    <property type="term" value="F:oxidoreductase activity, acting on CH-OH group of donors"/>
    <property type="evidence" value="ECO:0007669"/>
    <property type="project" value="InterPro"/>
</dbReference>
<accession>A0A8H7W9W2</accession>
<evidence type="ECO:0000259" key="4">
    <source>
        <dbReference type="PROSITE" id="PS00623"/>
    </source>
</evidence>
<reference evidence="5" key="1">
    <citation type="submission" date="2021-02" db="EMBL/GenBank/DDBJ databases">
        <title>Genome sequence Cadophora malorum strain M34.</title>
        <authorList>
            <person name="Stefanovic E."/>
            <person name="Vu D."/>
            <person name="Scully C."/>
            <person name="Dijksterhuis J."/>
            <person name="Roader J."/>
            <person name="Houbraken J."/>
        </authorList>
    </citation>
    <scope>NUCLEOTIDE SEQUENCE</scope>
    <source>
        <strain evidence="5">M34</strain>
    </source>
</reference>
<dbReference type="Pfam" id="PF05199">
    <property type="entry name" value="GMC_oxred_C"/>
    <property type="match status" value="1"/>
</dbReference>
<dbReference type="Gene3D" id="3.30.560.10">
    <property type="entry name" value="Glucose Oxidase, domain 3"/>
    <property type="match status" value="1"/>
</dbReference>
<protein>
    <recommendedName>
        <fullName evidence="4">Glucose-methanol-choline oxidoreductase N-terminal domain-containing protein</fullName>
    </recommendedName>
</protein>
<dbReference type="SUPFAM" id="SSF51905">
    <property type="entry name" value="FAD/NAD(P)-binding domain"/>
    <property type="match status" value="1"/>
</dbReference>
<dbReference type="Pfam" id="PF00732">
    <property type="entry name" value="GMC_oxred_N"/>
    <property type="match status" value="1"/>
</dbReference>
<dbReference type="PIRSF" id="PIRSF000137">
    <property type="entry name" value="Alcohol_oxidase"/>
    <property type="match status" value="1"/>
</dbReference>
<dbReference type="PANTHER" id="PTHR11552:SF210">
    <property type="entry name" value="GLUCOSE-METHANOL-CHOLINE OXIDOREDUCTASE N-TERMINAL DOMAIN-CONTAINING PROTEIN-RELATED"/>
    <property type="match status" value="1"/>
</dbReference>
<feature type="binding site" evidence="2">
    <location>
        <position position="259"/>
    </location>
    <ligand>
        <name>FAD</name>
        <dbReference type="ChEBI" id="CHEBI:57692"/>
    </ligand>
</feature>
<dbReference type="Proteomes" id="UP000664132">
    <property type="component" value="Unassembled WGS sequence"/>
</dbReference>
<evidence type="ECO:0000313" key="6">
    <source>
        <dbReference type="Proteomes" id="UP000664132"/>
    </source>
</evidence>
<gene>
    <name evidence="5" type="ORF">IFR04_008527</name>
</gene>
<name>A0A8H7W9W2_9HELO</name>
<evidence type="ECO:0000256" key="2">
    <source>
        <dbReference type="PIRSR" id="PIRSR000137-2"/>
    </source>
</evidence>
<comment type="cofactor">
    <cofactor evidence="2">
        <name>FAD</name>
        <dbReference type="ChEBI" id="CHEBI:57692"/>
    </cofactor>
</comment>
<organism evidence="5 6">
    <name type="scientific">Cadophora malorum</name>
    <dbReference type="NCBI Taxonomy" id="108018"/>
    <lineage>
        <taxon>Eukaryota</taxon>
        <taxon>Fungi</taxon>
        <taxon>Dikarya</taxon>
        <taxon>Ascomycota</taxon>
        <taxon>Pezizomycotina</taxon>
        <taxon>Leotiomycetes</taxon>
        <taxon>Helotiales</taxon>
        <taxon>Ploettnerulaceae</taxon>
        <taxon>Cadophora</taxon>
    </lineage>
</organism>
<dbReference type="InterPro" id="IPR000172">
    <property type="entry name" value="GMC_OxRdtase_N"/>
</dbReference>
<dbReference type="AlphaFoldDB" id="A0A8H7W9W2"/>
<proteinExistence type="inferred from homology"/>
<dbReference type="InterPro" id="IPR012132">
    <property type="entry name" value="GMC_OxRdtase"/>
</dbReference>
<evidence type="ECO:0000256" key="3">
    <source>
        <dbReference type="RuleBase" id="RU003968"/>
    </source>
</evidence>
<comment type="similarity">
    <text evidence="1 3">Belongs to the GMC oxidoreductase family.</text>
</comment>
<dbReference type="PROSITE" id="PS00623">
    <property type="entry name" value="GMC_OXRED_1"/>
    <property type="match status" value="1"/>
</dbReference>
<keyword evidence="3" id="KW-0285">Flavoprotein</keyword>
<comment type="caution">
    <text evidence="5">The sequence shown here is derived from an EMBL/GenBank/DDBJ whole genome shotgun (WGS) entry which is preliminary data.</text>
</comment>
<dbReference type="PANTHER" id="PTHR11552">
    <property type="entry name" value="GLUCOSE-METHANOL-CHOLINE GMC OXIDOREDUCTASE"/>
    <property type="match status" value="1"/>
</dbReference>
<dbReference type="Gene3D" id="3.50.50.60">
    <property type="entry name" value="FAD/NAD(P)-binding domain"/>
    <property type="match status" value="1"/>
</dbReference>
<dbReference type="EMBL" id="JAFJYH010000131">
    <property type="protein sequence ID" value="KAG4418318.1"/>
    <property type="molecule type" value="Genomic_DNA"/>
</dbReference>